<evidence type="ECO:0000256" key="2">
    <source>
        <dbReference type="ARBA" id="ARBA00009677"/>
    </source>
</evidence>
<comment type="function">
    <text evidence="5">A flexible structure which links the flagellar filament to the drive apparatus in the basal body.</text>
</comment>
<evidence type="ECO:0000313" key="10">
    <source>
        <dbReference type="EMBL" id="XDU72589.1"/>
    </source>
</evidence>
<dbReference type="NCBIfam" id="TIGR03506">
    <property type="entry name" value="FlgEFG_subfam"/>
    <property type="match status" value="1"/>
</dbReference>
<dbReference type="GO" id="GO:0009424">
    <property type="term" value="C:bacterial-type flagellum hook"/>
    <property type="evidence" value="ECO:0007669"/>
    <property type="project" value="TreeGrafter"/>
</dbReference>
<dbReference type="InterPro" id="IPR037925">
    <property type="entry name" value="FlgE/F/G-like"/>
</dbReference>
<dbReference type="GO" id="GO:0005829">
    <property type="term" value="C:cytosol"/>
    <property type="evidence" value="ECO:0007669"/>
    <property type="project" value="TreeGrafter"/>
</dbReference>
<comment type="subcellular location">
    <subcellularLocation>
        <location evidence="1 5">Bacterial flagellum basal body</location>
    </subcellularLocation>
</comment>
<feature type="domain" description="Flagellar hook protein FlgE D2" evidence="8">
    <location>
        <begin position="154"/>
        <end position="279"/>
    </location>
</feature>
<dbReference type="Pfam" id="PF06429">
    <property type="entry name" value="Flg_bbr_C"/>
    <property type="match status" value="1"/>
</dbReference>
<feature type="domain" description="Flagellar hook protein FlgE/F/G-like D1" evidence="9">
    <location>
        <begin position="76"/>
        <end position="125"/>
    </location>
</feature>
<dbReference type="InterPro" id="IPR037058">
    <property type="entry name" value="Falgellar_hook_FlgE_sf"/>
</dbReference>
<reference evidence="10" key="1">
    <citation type="submission" date="2024-07" db="EMBL/GenBank/DDBJ databases">
        <authorList>
            <person name="Biller S.J."/>
        </authorList>
    </citation>
    <scope>NUCLEOTIDE SEQUENCE</scope>
    <source>
        <strain evidence="10">WC2420</strain>
    </source>
</reference>
<evidence type="ECO:0000259" key="7">
    <source>
        <dbReference type="Pfam" id="PF06429"/>
    </source>
</evidence>
<evidence type="ECO:0000259" key="9">
    <source>
        <dbReference type="Pfam" id="PF22692"/>
    </source>
</evidence>
<evidence type="ECO:0000259" key="8">
    <source>
        <dbReference type="Pfam" id="PF07559"/>
    </source>
</evidence>
<dbReference type="GO" id="GO:0009425">
    <property type="term" value="C:bacterial-type flagellum basal body"/>
    <property type="evidence" value="ECO:0007669"/>
    <property type="project" value="UniProtKB-SubCell"/>
</dbReference>
<dbReference type="GO" id="GO:0071978">
    <property type="term" value="P:bacterial-type flagellum-dependent swarming motility"/>
    <property type="evidence" value="ECO:0007669"/>
    <property type="project" value="TreeGrafter"/>
</dbReference>
<accession>A0AB39VQU4</accession>
<keyword evidence="4 5" id="KW-0975">Bacterial flagellum</keyword>
<protein>
    <recommendedName>
        <fullName evidence="3 5">Flagellar hook protein FlgE</fullName>
    </recommendedName>
</protein>
<organism evidence="10">
    <name type="scientific">Rouxiella sp. WC2420</name>
    <dbReference type="NCBI Taxonomy" id="3234145"/>
    <lineage>
        <taxon>Bacteria</taxon>
        <taxon>Pseudomonadati</taxon>
        <taxon>Pseudomonadota</taxon>
        <taxon>Gammaproteobacteria</taxon>
        <taxon>Enterobacterales</taxon>
        <taxon>Yersiniaceae</taxon>
        <taxon>Rouxiella</taxon>
    </lineage>
</organism>
<dbReference type="InterPro" id="IPR020013">
    <property type="entry name" value="Flagellar_FlgE/F/G"/>
</dbReference>
<proteinExistence type="inferred from homology"/>
<dbReference type="InterPro" id="IPR011491">
    <property type="entry name" value="FlgE_D2"/>
</dbReference>
<evidence type="ECO:0000256" key="5">
    <source>
        <dbReference type="RuleBase" id="RU362116"/>
    </source>
</evidence>
<evidence type="ECO:0000256" key="1">
    <source>
        <dbReference type="ARBA" id="ARBA00004117"/>
    </source>
</evidence>
<dbReference type="InterPro" id="IPR001444">
    <property type="entry name" value="Flag_bb_rod_N"/>
</dbReference>
<feature type="domain" description="Flagellar basal-body/hook protein C-terminal" evidence="7">
    <location>
        <begin position="354"/>
        <end position="394"/>
    </location>
</feature>
<dbReference type="AlphaFoldDB" id="A0AB39VQU4"/>
<dbReference type="InterPro" id="IPR053967">
    <property type="entry name" value="LlgE_F_G-like_D1"/>
</dbReference>
<keyword evidence="10" id="KW-0966">Cell projection</keyword>
<comment type="similarity">
    <text evidence="2 5">Belongs to the flagella basal body rod proteins family.</text>
</comment>
<evidence type="ECO:0000256" key="4">
    <source>
        <dbReference type="ARBA" id="ARBA00023143"/>
    </source>
</evidence>
<evidence type="ECO:0000259" key="6">
    <source>
        <dbReference type="Pfam" id="PF00460"/>
    </source>
</evidence>
<gene>
    <name evidence="10" type="primary">flgE</name>
    <name evidence="10" type="ORF">AB3G37_00185</name>
</gene>
<dbReference type="Pfam" id="PF22692">
    <property type="entry name" value="LlgE_F_G_D1"/>
    <property type="match status" value="1"/>
</dbReference>
<name>A0AB39VQU4_9GAMM</name>
<sequence>MSFSIATSGLDAVTQQMNSVSNNIANAGTVGFKSGHTQFSALYANGQPMGVGVSKIAQSITRKGNFLASDSELHLAINGAGFFIVRDSSGAPAVTRAGTFGFDNQGRLSSNGMLLQGHGVDAKGALQTGALTDLKISNGAIPAKASDTLGFTANLDSNAKVPTTKTFDPADASSFNSQHTSEVYDSLGGKHQLTQYFVKTGVNKWDVHYVADGKVSSTPPQSLTFNSSGKLLTPTGPLMLNSIFTPTTGAAAISLAVDYAGTSQYQSPFDVTQDKSNGYPTGQKTGQRIDEDGTVYATFSNGERLLQGQLVLANFRNPNGLSPQDNTTWQQTSASGEMLTGNPGTGLYGSIKASMLEESNVDLTAELVGLMTAQRSYQANTKVISTDNSMMTALFQAL</sequence>
<evidence type="ECO:0000256" key="3">
    <source>
        <dbReference type="ARBA" id="ARBA00019015"/>
    </source>
</evidence>
<dbReference type="Gene3D" id="2.60.98.20">
    <property type="entry name" value="Flagellar hook protein FlgE"/>
    <property type="match status" value="1"/>
</dbReference>
<dbReference type="PANTHER" id="PTHR30435:SF1">
    <property type="entry name" value="FLAGELLAR HOOK PROTEIN FLGE"/>
    <property type="match status" value="1"/>
</dbReference>
<dbReference type="RefSeq" id="WP_369789331.1">
    <property type="nucleotide sequence ID" value="NZ_CP165628.1"/>
</dbReference>
<keyword evidence="10" id="KW-0969">Cilium</keyword>
<keyword evidence="10" id="KW-0282">Flagellum</keyword>
<feature type="domain" description="Flagellar basal body rod protein N-terminal" evidence="6">
    <location>
        <begin position="5"/>
        <end position="33"/>
    </location>
</feature>
<dbReference type="Pfam" id="PF07559">
    <property type="entry name" value="FlgE_D2"/>
    <property type="match status" value="1"/>
</dbReference>
<dbReference type="NCBIfam" id="NF005286">
    <property type="entry name" value="PRK06803.1"/>
    <property type="match status" value="1"/>
</dbReference>
<dbReference type="InterPro" id="IPR010930">
    <property type="entry name" value="Flg_bb/hook_C_dom"/>
</dbReference>
<dbReference type="Pfam" id="PF00460">
    <property type="entry name" value="Flg_bb_rod"/>
    <property type="match status" value="1"/>
</dbReference>
<dbReference type="EMBL" id="CP165628">
    <property type="protein sequence ID" value="XDU72589.1"/>
    <property type="molecule type" value="Genomic_DNA"/>
</dbReference>
<dbReference type="PANTHER" id="PTHR30435">
    <property type="entry name" value="FLAGELLAR PROTEIN"/>
    <property type="match status" value="1"/>
</dbReference>
<dbReference type="SUPFAM" id="SSF117143">
    <property type="entry name" value="Flagellar hook protein flgE"/>
    <property type="match status" value="1"/>
</dbReference>